<gene>
    <name evidence="1" type="ORF">BS1321_03315</name>
</gene>
<accession>A0A223EDA9</accession>
<dbReference type="Proteomes" id="UP000214618">
    <property type="component" value="Chromosome"/>
</dbReference>
<evidence type="ECO:0000313" key="2">
    <source>
        <dbReference type="Proteomes" id="UP000214618"/>
    </source>
</evidence>
<organism evidence="1 2">
    <name type="scientific">Peribacillus simplex NBRC 15720 = DSM 1321</name>
    <dbReference type="NCBI Taxonomy" id="1349754"/>
    <lineage>
        <taxon>Bacteria</taxon>
        <taxon>Bacillati</taxon>
        <taxon>Bacillota</taxon>
        <taxon>Bacilli</taxon>
        <taxon>Bacillales</taxon>
        <taxon>Bacillaceae</taxon>
        <taxon>Peribacillus</taxon>
    </lineage>
</organism>
<dbReference type="AlphaFoldDB" id="A0A223EDA9"/>
<sequence length="142" mass="16068">MFTNKILIKISKRPTNKFSAIFSCNKKELKRIAISGMRNVKEPTLLASPEFTSVKNASHPNAITKKEMKSKFIINGISHWIFDQLSTLVPTINKKRPPIISCNVTIQMESTRSLVFLIKTVPSPQDNAEPKARIIIKKHILV</sequence>
<dbReference type="EMBL" id="CP017704">
    <property type="protein sequence ID" value="ASS93075.1"/>
    <property type="molecule type" value="Genomic_DNA"/>
</dbReference>
<proteinExistence type="predicted"/>
<name>A0A223EDA9_9BACI</name>
<evidence type="ECO:0000313" key="1">
    <source>
        <dbReference type="EMBL" id="ASS93075.1"/>
    </source>
</evidence>
<protein>
    <submittedName>
        <fullName evidence="1">Uncharacterized protein</fullName>
    </submittedName>
</protein>
<reference evidence="1 2" key="1">
    <citation type="submission" date="2016-10" db="EMBL/GenBank/DDBJ databases">
        <title>The whole genome sequencing and assembly of Bacillus simplex DSM 1321 strain.</title>
        <authorList>
            <person name="Park M.-K."/>
            <person name="Lee Y.-J."/>
            <person name="Yi H."/>
            <person name="Bahn Y.-S."/>
            <person name="Kim J.F."/>
            <person name="Lee D.-W."/>
        </authorList>
    </citation>
    <scope>NUCLEOTIDE SEQUENCE [LARGE SCALE GENOMIC DNA]</scope>
    <source>
        <strain evidence="1 2">DSM 1321</strain>
    </source>
</reference>